<dbReference type="PANTHER" id="PTHR12677:SF59">
    <property type="entry name" value="GOLGI APPARATUS MEMBRANE PROTEIN TVP38-RELATED"/>
    <property type="match status" value="1"/>
</dbReference>
<feature type="domain" description="VTT" evidence="7">
    <location>
        <begin position="66"/>
        <end position="180"/>
    </location>
</feature>
<keyword evidence="9" id="KW-1185">Reference proteome</keyword>
<evidence type="ECO:0000256" key="2">
    <source>
        <dbReference type="ARBA" id="ARBA00022475"/>
    </source>
</evidence>
<keyword evidence="4 6" id="KW-1133">Transmembrane helix</keyword>
<feature type="transmembrane region" description="Helical" evidence="6">
    <location>
        <begin position="157"/>
        <end position="182"/>
    </location>
</feature>
<reference evidence="8" key="1">
    <citation type="submission" date="2021-10" db="EMBL/GenBank/DDBJ databases">
        <title>Anaerobic single-cell dispensing facilitates the cultivation of human gut bacteria.</title>
        <authorList>
            <person name="Afrizal A."/>
        </authorList>
    </citation>
    <scope>NUCLEOTIDE SEQUENCE</scope>
    <source>
        <strain evidence="8">CLA-AA-H272</strain>
    </source>
</reference>
<dbReference type="InterPro" id="IPR015414">
    <property type="entry name" value="TMEM64"/>
</dbReference>
<dbReference type="GO" id="GO:0005886">
    <property type="term" value="C:plasma membrane"/>
    <property type="evidence" value="ECO:0007669"/>
    <property type="project" value="UniProtKB-SubCell"/>
</dbReference>
<name>A0AAE3AED4_9FIRM</name>
<dbReference type="PANTHER" id="PTHR12677">
    <property type="entry name" value="GOLGI APPARATUS MEMBRANE PROTEIN TVP38-RELATED"/>
    <property type="match status" value="1"/>
</dbReference>
<feature type="transmembrane region" description="Helical" evidence="6">
    <location>
        <begin position="44"/>
        <end position="68"/>
    </location>
</feature>
<evidence type="ECO:0000313" key="8">
    <source>
        <dbReference type="EMBL" id="MCC2129734.1"/>
    </source>
</evidence>
<dbReference type="RefSeq" id="WP_302928971.1">
    <property type="nucleotide sequence ID" value="NZ_JAJEPW010000025.1"/>
</dbReference>
<feature type="transmembrane region" description="Helical" evidence="6">
    <location>
        <begin position="12"/>
        <end position="32"/>
    </location>
</feature>
<dbReference type="InterPro" id="IPR032816">
    <property type="entry name" value="VTT_dom"/>
</dbReference>
<evidence type="ECO:0000256" key="5">
    <source>
        <dbReference type="ARBA" id="ARBA00023136"/>
    </source>
</evidence>
<organism evidence="8 9">
    <name type="scientific">Brotocaccenecus cirricatena</name>
    <dbReference type="NCBI Taxonomy" id="3064195"/>
    <lineage>
        <taxon>Bacteria</taxon>
        <taxon>Bacillati</taxon>
        <taxon>Bacillota</taxon>
        <taxon>Clostridia</taxon>
        <taxon>Eubacteriales</taxon>
        <taxon>Oscillospiraceae</taxon>
        <taxon>Brotocaccenecus</taxon>
    </lineage>
</organism>
<sequence length="218" mass="23965">MKKTLRDYLPILLMLLCTAGFGILLLTGVLDLNTIPQLVDHRPGLAVAVILALFAVKGISGVVVYNALVVVVSLIFPLPAALAINAVGTALCLSISYWIGRSTRTESLEGLLNKHPKLQKYFAATQEYGFVSCFAIHMLGLNMEVLGVLFGMMRLNYWSYLASSWLAIMPGMVCFCILGNNLDFRNPVFWALLIADGLLILGALWYTRHKLGQSSKRT</sequence>
<dbReference type="Proteomes" id="UP001199319">
    <property type="component" value="Unassembled WGS sequence"/>
</dbReference>
<dbReference type="Pfam" id="PF09335">
    <property type="entry name" value="VTT_dom"/>
    <property type="match status" value="1"/>
</dbReference>
<feature type="transmembrane region" description="Helical" evidence="6">
    <location>
        <begin position="188"/>
        <end position="207"/>
    </location>
</feature>
<evidence type="ECO:0000256" key="4">
    <source>
        <dbReference type="ARBA" id="ARBA00022989"/>
    </source>
</evidence>
<keyword evidence="3 6" id="KW-0812">Transmembrane</keyword>
<evidence type="ECO:0000256" key="1">
    <source>
        <dbReference type="ARBA" id="ARBA00004651"/>
    </source>
</evidence>
<evidence type="ECO:0000313" key="9">
    <source>
        <dbReference type="Proteomes" id="UP001199319"/>
    </source>
</evidence>
<comment type="caution">
    <text evidence="8">The sequence shown here is derived from an EMBL/GenBank/DDBJ whole genome shotgun (WGS) entry which is preliminary data.</text>
</comment>
<keyword evidence="2 6" id="KW-1003">Cell membrane</keyword>
<evidence type="ECO:0000259" key="7">
    <source>
        <dbReference type="Pfam" id="PF09335"/>
    </source>
</evidence>
<evidence type="ECO:0000256" key="6">
    <source>
        <dbReference type="RuleBase" id="RU366058"/>
    </source>
</evidence>
<comment type="similarity">
    <text evidence="6">Belongs to the TVP38/TMEM64 family.</text>
</comment>
<keyword evidence="5 6" id="KW-0472">Membrane</keyword>
<comment type="subcellular location">
    <subcellularLocation>
        <location evidence="1 6">Cell membrane</location>
        <topology evidence="1 6">Multi-pass membrane protein</topology>
    </subcellularLocation>
</comment>
<gene>
    <name evidence="8" type="ORF">LKD37_09420</name>
</gene>
<dbReference type="EMBL" id="JAJEPW010000025">
    <property type="protein sequence ID" value="MCC2129734.1"/>
    <property type="molecule type" value="Genomic_DNA"/>
</dbReference>
<proteinExistence type="inferred from homology"/>
<protein>
    <recommendedName>
        <fullName evidence="6">TVP38/TMEM64 family membrane protein</fullName>
    </recommendedName>
</protein>
<dbReference type="AlphaFoldDB" id="A0AAE3AED4"/>
<feature type="transmembrane region" description="Helical" evidence="6">
    <location>
        <begin position="128"/>
        <end position="150"/>
    </location>
</feature>
<evidence type="ECO:0000256" key="3">
    <source>
        <dbReference type="ARBA" id="ARBA00022692"/>
    </source>
</evidence>
<accession>A0AAE3AED4</accession>